<comment type="caution">
    <text evidence="8">The sequence shown here is derived from an EMBL/GenBank/DDBJ whole genome shotgun (WGS) entry which is preliminary data.</text>
</comment>
<dbReference type="InterPro" id="IPR050638">
    <property type="entry name" value="AA-Vitamin_Transporters"/>
</dbReference>
<evidence type="ECO:0000256" key="3">
    <source>
        <dbReference type="ARBA" id="ARBA00022692"/>
    </source>
</evidence>
<keyword evidence="4 6" id="KW-1133">Transmembrane helix</keyword>
<feature type="transmembrane region" description="Helical" evidence="6">
    <location>
        <begin position="257"/>
        <end position="281"/>
    </location>
</feature>
<evidence type="ECO:0000256" key="1">
    <source>
        <dbReference type="ARBA" id="ARBA00004651"/>
    </source>
</evidence>
<dbReference type="EMBL" id="BMHC01000002">
    <property type="protein sequence ID" value="GGI21625.1"/>
    <property type="molecule type" value="Genomic_DNA"/>
</dbReference>
<evidence type="ECO:0000313" key="9">
    <source>
        <dbReference type="Proteomes" id="UP000625079"/>
    </source>
</evidence>
<feature type="transmembrane region" description="Helical" evidence="6">
    <location>
        <begin position="83"/>
        <end position="107"/>
    </location>
</feature>
<feature type="transmembrane region" description="Helical" evidence="6">
    <location>
        <begin position="200"/>
        <end position="219"/>
    </location>
</feature>
<dbReference type="Pfam" id="PF00892">
    <property type="entry name" value="EamA"/>
    <property type="match status" value="2"/>
</dbReference>
<evidence type="ECO:0000256" key="4">
    <source>
        <dbReference type="ARBA" id="ARBA00022989"/>
    </source>
</evidence>
<feature type="domain" description="EamA" evidence="7">
    <location>
        <begin position="23"/>
        <end position="155"/>
    </location>
</feature>
<reference evidence="8" key="1">
    <citation type="journal article" date="2014" name="Int. J. Syst. Evol. Microbiol.">
        <title>Complete genome sequence of Corynebacterium casei LMG S-19264T (=DSM 44701T), isolated from a smear-ripened cheese.</title>
        <authorList>
            <consortium name="US DOE Joint Genome Institute (JGI-PGF)"/>
            <person name="Walter F."/>
            <person name="Albersmeier A."/>
            <person name="Kalinowski J."/>
            <person name="Ruckert C."/>
        </authorList>
    </citation>
    <scope>NUCLEOTIDE SEQUENCE</scope>
    <source>
        <strain evidence="8">CGMCC 1.15034</strain>
    </source>
</reference>
<name>A0AA87W3H1_9BRAD</name>
<proteinExistence type="predicted"/>
<feature type="transmembrane region" description="Helical" evidence="6">
    <location>
        <begin position="287"/>
        <end position="305"/>
    </location>
</feature>
<keyword evidence="2" id="KW-1003">Cell membrane</keyword>
<gene>
    <name evidence="8" type="ORF">GCM10010987_15270</name>
</gene>
<evidence type="ECO:0000259" key="7">
    <source>
        <dbReference type="Pfam" id="PF00892"/>
    </source>
</evidence>
<evidence type="ECO:0000256" key="6">
    <source>
        <dbReference type="SAM" id="Phobius"/>
    </source>
</evidence>
<dbReference type="PANTHER" id="PTHR32322">
    <property type="entry name" value="INNER MEMBRANE TRANSPORTER"/>
    <property type="match status" value="1"/>
</dbReference>
<feature type="domain" description="EamA" evidence="7">
    <location>
        <begin position="170"/>
        <end position="303"/>
    </location>
</feature>
<evidence type="ECO:0000256" key="5">
    <source>
        <dbReference type="ARBA" id="ARBA00023136"/>
    </source>
</evidence>
<dbReference type="GO" id="GO:0005886">
    <property type="term" value="C:plasma membrane"/>
    <property type="evidence" value="ECO:0007669"/>
    <property type="project" value="UniProtKB-SubCell"/>
</dbReference>
<keyword evidence="3 6" id="KW-0812">Transmembrane</keyword>
<comment type="subcellular location">
    <subcellularLocation>
        <location evidence="1">Cell membrane</location>
        <topology evidence="1">Multi-pass membrane protein</topology>
    </subcellularLocation>
</comment>
<feature type="transmembrane region" description="Helical" evidence="6">
    <location>
        <begin position="52"/>
        <end position="71"/>
    </location>
</feature>
<feature type="transmembrane region" description="Helical" evidence="6">
    <location>
        <begin position="113"/>
        <end position="132"/>
    </location>
</feature>
<dbReference type="SUPFAM" id="SSF103481">
    <property type="entry name" value="Multidrug resistance efflux transporter EmrE"/>
    <property type="match status" value="2"/>
</dbReference>
<dbReference type="AlphaFoldDB" id="A0AA87W3H1"/>
<feature type="transmembrane region" description="Helical" evidence="6">
    <location>
        <begin position="231"/>
        <end position="250"/>
    </location>
</feature>
<keyword evidence="5 6" id="KW-0472">Membrane</keyword>
<dbReference type="InterPro" id="IPR000620">
    <property type="entry name" value="EamA_dom"/>
</dbReference>
<sequence length="318" mass="33328">MLSAGPDCFKDTAMNSSLSPRTAVGLFLIVVVAWGVNWSVTKQLVQFLPPLWTSAIRSWIALAGLFVILALSNNLVIPERRDVPVILSVALLHMTVFSVLVAAGVRFLPASKAIVLGYTTPLWVAIAAPMLGKDTLTAPKLAGALLGLVGLAVILNPASIDWTNANVLVGAGMVILAAISWAANIIYIRAHRWIASPLQLLIWQVLVATIVLTGSALAADGLPRAEWSWRLVLLFLYSGLIGTALAYWAMSMVNKSISALTTSLGTTATPVVGIATAAILLGEPIDISLGIAAALIVTGIGLATLGDRLLRRQATASG</sequence>
<evidence type="ECO:0000256" key="2">
    <source>
        <dbReference type="ARBA" id="ARBA00022475"/>
    </source>
</evidence>
<accession>A0AA87W3H1</accession>
<reference evidence="8" key="2">
    <citation type="submission" date="2022-12" db="EMBL/GenBank/DDBJ databases">
        <authorList>
            <person name="Sun Q."/>
            <person name="Zhou Y."/>
        </authorList>
    </citation>
    <scope>NUCLEOTIDE SEQUENCE</scope>
    <source>
        <strain evidence="8">CGMCC 1.15034</strain>
    </source>
</reference>
<feature type="transmembrane region" description="Helical" evidence="6">
    <location>
        <begin position="141"/>
        <end position="160"/>
    </location>
</feature>
<protein>
    <submittedName>
        <fullName evidence="8">Transporter</fullName>
    </submittedName>
</protein>
<feature type="transmembrane region" description="Helical" evidence="6">
    <location>
        <begin position="23"/>
        <end position="40"/>
    </location>
</feature>
<evidence type="ECO:0000313" key="8">
    <source>
        <dbReference type="EMBL" id="GGI21625.1"/>
    </source>
</evidence>
<feature type="transmembrane region" description="Helical" evidence="6">
    <location>
        <begin position="166"/>
        <end position="188"/>
    </location>
</feature>
<dbReference type="PANTHER" id="PTHR32322:SF18">
    <property type="entry name" value="S-ADENOSYLMETHIONINE_S-ADENOSYLHOMOCYSTEINE TRANSPORTER"/>
    <property type="match status" value="1"/>
</dbReference>
<dbReference type="InterPro" id="IPR037185">
    <property type="entry name" value="EmrE-like"/>
</dbReference>
<organism evidence="8 9">
    <name type="scientific">Bradyrhizobium guangdongense</name>
    <dbReference type="NCBI Taxonomy" id="1325090"/>
    <lineage>
        <taxon>Bacteria</taxon>
        <taxon>Pseudomonadati</taxon>
        <taxon>Pseudomonadota</taxon>
        <taxon>Alphaproteobacteria</taxon>
        <taxon>Hyphomicrobiales</taxon>
        <taxon>Nitrobacteraceae</taxon>
        <taxon>Bradyrhizobium</taxon>
    </lineage>
</organism>
<dbReference type="Proteomes" id="UP000625079">
    <property type="component" value="Unassembled WGS sequence"/>
</dbReference>